<reference evidence="1 2" key="1">
    <citation type="journal article" date="2019" name="Sci. Rep.">
        <title>Nanopore sequencing improves the draft genome of the human pathogenic amoeba Naegleria fowleri.</title>
        <authorList>
            <person name="Liechti N."/>
            <person name="Schurch N."/>
            <person name="Bruggmann R."/>
            <person name="Wittwer M."/>
        </authorList>
    </citation>
    <scope>NUCLEOTIDE SEQUENCE [LARGE SCALE GENOMIC DNA]</scope>
    <source>
        <strain evidence="1 2">ATCC 30894</strain>
    </source>
</reference>
<accession>A0A6A5BRH7</accession>
<comment type="caution">
    <text evidence="1">The sequence shown here is derived from an EMBL/GenBank/DDBJ whole genome shotgun (WGS) entry which is preliminary data.</text>
</comment>
<name>A0A6A5BRH7_NAEFO</name>
<proteinExistence type="predicted"/>
<keyword evidence="2" id="KW-1185">Reference proteome</keyword>
<protein>
    <submittedName>
        <fullName evidence="1">Uncharacterized protein</fullName>
    </submittedName>
</protein>
<evidence type="ECO:0000313" key="1">
    <source>
        <dbReference type="EMBL" id="KAF0975559.1"/>
    </source>
</evidence>
<dbReference type="AlphaFoldDB" id="A0A6A5BRH7"/>
<dbReference type="VEuPathDB" id="AmoebaDB:NF0127080"/>
<dbReference type="VEuPathDB" id="AmoebaDB:FDP41_005553"/>
<dbReference type="VEuPathDB" id="AmoebaDB:NfTy_067130"/>
<evidence type="ECO:0000313" key="2">
    <source>
        <dbReference type="Proteomes" id="UP000444721"/>
    </source>
</evidence>
<gene>
    <name evidence="1" type="ORF">FDP41_005553</name>
</gene>
<dbReference type="Proteomes" id="UP000444721">
    <property type="component" value="Unassembled WGS sequence"/>
</dbReference>
<organism evidence="1 2">
    <name type="scientific">Naegleria fowleri</name>
    <name type="common">Brain eating amoeba</name>
    <dbReference type="NCBI Taxonomy" id="5763"/>
    <lineage>
        <taxon>Eukaryota</taxon>
        <taxon>Discoba</taxon>
        <taxon>Heterolobosea</taxon>
        <taxon>Tetramitia</taxon>
        <taxon>Eutetramitia</taxon>
        <taxon>Vahlkampfiidae</taxon>
        <taxon>Naegleria</taxon>
    </lineage>
</organism>
<dbReference type="RefSeq" id="XP_044560272.1">
    <property type="nucleotide sequence ID" value="XM_044709090.1"/>
</dbReference>
<dbReference type="GeneID" id="68112771"/>
<dbReference type="EMBL" id="VFQX01000044">
    <property type="protein sequence ID" value="KAF0975559.1"/>
    <property type="molecule type" value="Genomic_DNA"/>
</dbReference>
<sequence length="100" mass="11563">MIGMTTSDDDDAKKTLSHQQISAFWRDFLMISSGSSILKEIIPKYQNYKSTENILYAKYNGFPSRFHAKVFYSLANERLNCENMDSFISAYSELSEKPQE</sequence>